<evidence type="ECO:0000256" key="4">
    <source>
        <dbReference type="ARBA" id="ARBA00022777"/>
    </source>
</evidence>
<dbReference type="Pfam" id="PF00512">
    <property type="entry name" value="HisKA"/>
    <property type="match status" value="1"/>
</dbReference>
<dbReference type="GO" id="GO:0000160">
    <property type="term" value="P:phosphorelay signal transduction system"/>
    <property type="evidence" value="ECO:0007669"/>
    <property type="project" value="UniProtKB-KW"/>
</dbReference>
<keyword evidence="11" id="KW-1185">Reference proteome</keyword>
<dbReference type="GO" id="GO:0004673">
    <property type="term" value="F:protein histidine kinase activity"/>
    <property type="evidence" value="ECO:0007669"/>
    <property type="project" value="UniProtKB-EC"/>
</dbReference>
<evidence type="ECO:0000256" key="6">
    <source>
        <dbReference type="PROSITE-ProRule" id="PRU00169"/>
    </source>
</evidence>
<dbReference type="PANTHER" id="PTHR43711">
    <property type="entry name" value="TWO-COMPONENT HISTIDINE KINASE"/>
    <property type="match status" value="1"/>
</dbReference>
<gene>
    <name evidence="10" type="ORF">ACFPJA_05060</name>
</gene>
<dbReference type="SUPFAM" id="SSF55874">
    <property type="entry name" value="ATPase domain of HSP90 chaperone/DNA topoisomerase II/histidine kinase"/>
    <property type="match status" value="1"/>
</dbReference>
<dbReference type="InterPro" id="IPR001789">
    <property type="entry name" value="Sig_transdc_resp-reg_receiver"/>
</dbReference>
<protein>
    <recommendedName>
        <fullName evidence="2">histidine kinase</fullName>
        <ecNumber evidence="2">2.7.13.3</ecNumber>
    </recommendedName>
</protein>
<dbReference type="PROSITE" id="PS50112">
    <property type="entry name" value="PAS"/>
    <property type="match status" value="1"/>
</dbReference>
<feature type="modified residue" description="4-aspartylphosphate" evidence="6">
    <location>
        <position position="62"/>
    </location>
</feature>
<dbReference type="PROSITE" id="PS50110">
    <property type="entry name" value="RESPONSE_REGULATORY"/>
    <property type="match status" value="1"/>
</dbReference>
<proteinExistence type="predicted"/>
<dbReference type="PANTHER" id="PTHR43711:SF1">
    <property type="entry name" value="HISTIDINE KINASE 1"/>
    <property type="match status" value="1"/>
</dbReference>
<evidence type="ECO:0000259" key="9">
    <source>
        <dbReference type="PROSITE" id="PS50112"/>
    </source>
</evidence>
<dbReference type="Gene3D" id="1.10.287.130">
    <property type="match status" value="1"/>
</dbReference>
<dbReference type="InterPro" id="IPR011006">
    <property type="entry name" value="CheY-like_superfamily"/>
</dbReference>
<evidence type="ECO:0000256" key="2">
    <source>
        <dbReference type="ARBA" id="ARBA00012438"/>
    </source>
</evidence>
<dbReference type="CDD" id="cd00156">
    <property type="entry name" value="REC"/>
    <property type="match status" value="1"/>
</dbReference>
<evidence type="ECO:0000256" key="1">
    <source>
        <dbReference type="ARBA" id="ARBA00000085"/>
    </source>
</evidence>
<dbReference type="EC" id="2.7.13.3" evidence="2"/>
<dbReference type="Pfam" id="PF08448">
    <property type="entry name" value="PAS_4"/>
    <property type="match status" value="1"/>
</dbReference>
<dbReference type="Gene3D" id="3.30.450.20">
    <property type="entry name" value="PAS domain"/>
    <property type="match status" value="1"/>
</dbReference>
<dbReference type="SUPFAM" id="SSF55785">
    <property type="entry name" value="PYP-like sensor domain (PAS domain)"/>
    <property type="match status" value="1"/>
</dbReference>
<sequence>MRSSDRNRPIRILYVEDDPSLRELVSTYLERIDSRFSVTTEPTAEAGLDRLENAVFDCVVSDYRMPGIDGISFLRAVREQYPNLPFFLFTGEGSETVASKAVDAGATSYVQKGGSEVYERLVNRVQHAVARRRSARQAQVTRERLLELYERVDGFYLVDENWTVRYWNHEMVERTGTQVEDVLGERLWDVFPEAAETEAYERYHEAMASQEPTEFETRGPPPYDYWIEVRAYPTDEGLSVHSRNVTKSKEREQQLQYRNELLESFASTVSHDLRNPLTVAEGNLELAQKTGDFEHLDEVAQAHNRMRNLIDELLHAARGDDLEPSTVSLRGITPDSWETVTAEGTTLEIDDDVVFEAYESQLRRLFENLFWNALDHGGADEIRVGSLEGGFFIEDDGSGIPSEHRTDVFESGFSTDIDSPGYGLSIVEGIVDVHQWEIDVVAGRDGGARFEVSGVETSKPPQTE</sequence>
<organism evidence="10 11">
    <name type="scientific">Halorubrum glutamatedens</name>
    <dbReference type="NCBI Taxonomy" id="2707018"/>
    <lineage>
        <taxon>Archaea</taxon>
        <taxon>Methanobacteriati</taxon>
        <taxon>Methanobacteriota</taxon>
        <taxon>Stenosarchaea group</taxon>
        <taxon>Halobacteria</taxon>
        <taxon>Halobacteriales</taxon>
        <taxon>Haloferacaceae</taxon>
        <taxon>Halorubrum</taxon>
    </lineage>
</organism>
<dbReference type="PROSITE" id="PS50109">
    <property type="entry name" value="HIS_KIN"/>
    <property type="match status" value="1"/>
</dbReference>
<reference evidence="10 11" key="1">
    <citation type="journal article" date="2019" name="Int. J. Syst. Evol. Microbiol.">
        <title>The Global Catalogue of Microorganisms (GCM) 10K type strain sequencing project: providing services to taxonomists for standard genome sequencing and annotation.</title>
        <authorList>
            <consortium name="The Broad Institute Genomics Platform"/>
            <consortium name="The Broad Institute Genome Sequencing Center for Infectious Disease"/>
            <person name="Wu L."/>
            <person name="Ma J."/>
        </authorList>
    </citation>
    <scope>NUCLEOTIDE SEQUENCE [LARGE SCALE GENOMIC DNA]</scope>
    <source>
        <strain evidence="10 11">CGMCC 1.16026</strain>
    </source>
</reference>
<dbReference type="NCBIfam" id="TIGR00229">
    <property type="entry name" value="sensory_box"/>
    <property type="match status" value="1"/>
</dbReference>
<dbReference type="SMART" id="SM00387">
    <property type="entry name" value="HATPase_c"/>
    <property type="match status" value="1"/>
</dbReference>
<dbReference type="InterPro" id="IPR005467">
    <property type="entry name" value="His_kinase_dom"/>
</dbReference>
<dbReference type="AlphaFoldDB" id="A0ABD5QPK2"/>
<dbReference type="RefSeq" id="WP_122104377.1">
    <property type="nucleotide sequence ID" value="NZ_JBHSKV010000007.1"/>
</dbReference>
<feature type="domain" description="PAS" evidence="9">
    <location>
        <begin position="141"/>
        <end position="210"/>
    </location>
</feature>
<dbReference type="InterPro" id="IPR050736">
    <property type="entry name" value="Sensor_HK_Regulatory"/>
</dbReference>
<dbReference type="InterPro" id="IPR036097">
    <property type="entry name" value="HisK_dim/P_sf"/>
</dbReference>
<name>A0ABD5QPK2_9EURY</name>
<dbReference type="Pfam" id="PF02518">
    <property type="entry name" value="HATPase_c"/>
    <property type="match status" value="1"/>
</dbReference>
<feature type="domain" description="Histidine kinase" evidence="7">
    <location>
        <begin position="268"/>
        <end position="453"/>
    </location>
</feature>
<dbReference type="CDD" id="cd00082">
    <property type="entry name" value="HisKA"/>
    <property type="match status" value="1"/>
</dbReference>
<dbReference type="SMART" id="SM00448">
    <property type="entry name" value="REC"/>
    <property type="match status" value="1"/>
</dbReference>
<dbReference type="CDD" id="cd00075">
    <property type="entry name" value="HATPase"/>
    <property type="match status" value="1"/>
</dbReference>
<dbReference type="InterPro" id="IPR003594">
    <property type="entry name" value="HATPase_dom"/>
</dbReference>
<comment type="catalytic activity">
    <reaction evidence="1">
        <text>ATP + protein L-histidine = ADP + protein N-phospho-L-histidine.</text>
        <dbReference type="EC" id="2.7.13.3"/>
    </reaction>
</comment>
<dbReference type="SUPFAM" id="SSF52172">
    <property type="entry name" value="CheY-like"/>
    <property type="match status" value="1"/>
</dbReference>
<evidence type="ECO:0000259" key="8">
    <source>
        <dbReference type="PROSITE" id="PS50110"/>
    </source>
</evidence>
<evidence type="ECO:0000313" key="10">
    <source>
        <dbReference type="EMBL" id="MFC5134092.1"/>
    </source>
</evidence>
<evidence type="ECO:0000259" key="7">
    <source>
        <dbReference type="PROSITE" id="PS50109"/>
    </source>
</evidence>
<keyword evidence="5" id="KW-0902">Two-component regulatory system</keyword>
<dbReference type="InterPro" id="IPR036890">
    <property type="entry name" value="HATPase_C_sf"/>
</dbReference>
<accession>A0ABD5QPK2</accession>
<dbReference type="InterPro" id="IPR000014">
    <property type="entry name" value="PAS"/>
</dbReference>
<dbReference type="Proteomes" id="UP001596145">
    <property type="component" value="Unassembled WGS sequence"/>
</dbReference>
<keyword evidence="3" id="KW-0808">Transferase</keyword>
<evidence type="ECO:0000256" key="5">
    <source>
        <dbReference type="ARBA" id="ARBA00023012"/>
    </source>
</evidence>
<dbReference type="InterPro" id="IPR013656">
    <property type="entry name" value="PAS_4"/>
</dbReference>
<dbReference type="Gene3D" id="3.30.565.10">
    <property type="entry name" value="Histidine kinase-like ATPase, C-terminal domain"/>
    <property type="match status" value="1"/>
</dbReference>
<keyword evidence="4" id="KW-0418">Kinase</keyword>
<dbReference type="InterPro" id="IPR003661">
    <property type="entry name" value="HisK_dim/P_dom"/>
</dbReference>
<dbReference type="InterPro" id="IPR035965">
    <property type="entry name" value="PAS-like_dom_sf"/>
</dbReference>
<comment type="caution">
    <text evidence="10">The sequence shown here is derived from an EMBL/GenBank/DDBJ whole genome shotgun (WGS) entry which is preliminary data.</text>
</comment>
<dbReference type="SMART" id="SM00388">
    <property type="entry name" value="HisKA"/>
    <property type="match status" value="1"/>
</dbReference>
<feature type="domain" description="Response regulatory" evidence="8">
    <location>
        <begin position="11"/>
        <end position="127"/>
    </location>
</feature>
<keyword evidence="6" id="KW-0597">Phosphoprotein</keyword>
<dbReference type="Pfam" id="PF00072">
    <property type="entry name" value="Response_reg"/>
    <property type="match status" value="1"/>
</dbReference>
<evidence type="ECO:0000256" key="3">
    <source>
        <dbReference type="ARBA" id="ARBA00022679"/>
    </source>
</evidence>
<evidence type="ECO:0000313" key="11">
    <source>
        <dbReference type="Proteomes" id="UP001596145"/>
    </source>
</evidence>
<dbReference type="SUPFAM" id="SSF47384">
    <property type="entry name" value="Homodimeric domain of signal transducing histidine kinase"/>
    <property type="match status" value="1"/>
</dbReference>
<dbReference type="CDD" id="cd00130">
    <property type="entry name" value="PAS"/>
    <property type="match status" value="1"/>
</dbReference>
<dbReference type="EMBL" id="JBHSKV010000007">
    <property type="protein sequence ID" value="MFC5134092.1"/>
    <property type="molecule type" value="Genomic_DNA"/>
</dbReference>
<dbReference type="Gene3D" id="3.40.50.2300">
    <property type="match status" value="1"/>
</dbReference>